<dbReference type="RefSeq" id="WP_162491834.1">
    <property type="nucleotide sequence ID" value="NZ_LGLH01000056.1"/>
</dbReference>
<accession>A0A3M2XFI2</accession>
<dbReference type="EMBL" id="RBNL01002914">
    <property type="protein sequence ID" value="RML62537.1"/>
    <property type="molecule type" value="Genomic_DNA"/>
</dbReference>
<organism evidence="1 2">
    <name type="scientific">Pseudomonas syringae pv. maculicola</name>
    <dbReference type="NCBI Taxonomy" id="59511"/>
    <lineage>
        <taxon>Bacteria</taxon>
        <taxon>Pseudomonadati</taxon>
        <taxon>Pseudomonadota</taxon>
        <taxon>Gammaproteobacteria</taxon>
        <taxon>Pseudomonadales</taxon>
        <taxon>Pseudomonadaceae</taxon>
        <taxon>Pseudomonas</taxon>
    </lineage>
</organism>
<evidence type="ECO:0000313" key="1">
    <source>
        <dbReference type="EMBL" id="RML62537.1"/>
    </source>
</evidence>
<comment type="caution">
    <text evidence="1">The sequence shown here is derived from an EMBL/GenBank/DDBJ whole genome shotgun (WGS) entry which is preliminary data.</text>
</comment>
<gene>
    <name evidence="1" type="ORF">APX70_200396</name>
</gene>
<dbReference type="Proteomes" id="UP000282378">
    <property type="component" value="Unassembled WGS sequence"/>
</dbReference>
<name>A0A3M2XFI2_PSEYM</name>
<sequence>MQPLGLRGGKTNTLKQQNRSRRPFSFSFFAVWAFSPEPYGTWQMENSKINQMPAIHDFSLEALLNPARIVHNAAWTRHPWQAIDQTDNFCADQF</sequence>
<evidence type="ECO:0000313" key="2">
    <source>
        <dbReference type="Proteomes" id="UP000282378"/>
    </source>
</evidence>
<dbReference type="AlphaFoldDB" id="A0A3M2XFI2"/>
<reference evidence="1 2" key="1">
    <citation type="submission" date="2018-08" db="EMBL/GenBank/DDBJ databases">
        <title>Recombination of ecologically and evolutionarily significant loci maintains genetic cohesion in the Pseudomonas syringae species complex.</title>
        <authorList>
            <person name="Dillon M."/>
            <person name="Thakur S."/>
            <person name="Almeida R.N.D."/>
            <person name="Weir B.S."/>
            <person name="Guttman D.S."/>
        </authorList>
    </citation>
    <scope>NUCLEOTIDE SEQUENCE [LARGE SCALE GENOMIC DNA]</scope>
    <source>
        <strain evidence="1 2">88_10</strain>
    </source>
</reference>
<dbReference type="GeneID" id="44146250"/>
<proteinExistence type="predicted"/>
<protein>
    <submittedName>
        <fullName evidence="1">Uncharacterized protein</fullName>
    </submittedName>
</protein>